<dbReference type="CDD" id="cd07302">
    <property type="entry name" value="CHD"/>
    <property type="match status" value="1"/>
</dbReference>
<dbReference type="Pfam" id="PF00211">
    <property type="entry name" value="Guanylate_cyc"/>
    <property type="match status" value="1"/>
</dbReference>
<proteinExistence type="inferred from homology"/>
<keyword evidence="5" id="KW-1185">Reference proteome</keyword>
<dbReference type="GO" id="GO:0006171">
    <property type="term" value="P:cAMP biosynthetic process"/>
    <property type="evidence" value="ECO:0007669"/>
    <property type="project" value="TreeGrafter"/>
</dbReference>
<sequence>MTTSTTIIERQIGCSSRICPLFEGLANALFFPLAYLVYETLAATSGALPSSELSLIISSGLIQAFYLARNAANSVLHHFIGHLIGPLFYSLSGILLIGDHFWDNPNHFGYWIFAGCFGLAQVIQKEARLHHIKYLGIIFASMIRNTTIIFMFYLLTTQDQPIHITNLHRFFSDPSHQFITIAILFLSIITGMANAASERHLDRLSQITAQFKMFAEWLLGRELLERSMAQPEQLTLQRRDRTIMFIDIRGFTKWSEQHSPEEVVKLLRIYYQIIEKVFTDYQAIKFKLSADEAMAIFPEPTSALQAALIIRSQMQKLLDPHQLGIGIGIHHGAVVEGLLGSNGVKLYDVIGDTVNTAKRLESAAQKGEIIISTRAYQALNEDDERMISHIITVKGKRQPLQVYSLPACDEAPTSINSAAEMASI</sequence>
<evidence type="ECO:0000259" key="3">
    <source>
        <dbReference type="PROSITE" id="PS50125"/>
    </source>
</evidence>
<feature type="transmembrane region" description="Helical" evidence="2">
    <location>
        <begin position="80"/>
        <end position="102"/>
    </location>
</feature>
<feature type="transmembrane region" description="Helical" evidence="2">
    <location>
        <begin position="21"/>
        <end position="38"/>
    </location>
</feature>
<gene>
    <name evidence="4" type="ORF">A6A03_18750</name>
</gene>
<evidence type="ECO:0000313" key="5">
    <source>
        <dbReference type="Proteomes" id="UP000078287"/>
    </source>
</evidence>
<reference evidence="4 5" key="1">
    <citation type="submission" date="2016-04" db="EMBL/GenBank/DDBJ databases">
        <title>Chloroflexus islandicus sp. nov., a thermophilic filamentous anoxygenic phototrophic bacterium from geyser Strokkur (Iceland).</title>
        <authorList>
            <person name="Gaisin V.A."/>
            <person name="Kalashnikov A.M."/>
            <person name="Sukhacheva M.V."/>
            <person name="Grouzdev D.S."/>
            <person name="Ivanov T.M."/>
            <person name="Kuznetsov B."/>
            <person name="Gorlenko V.M."/>
        </authorList>
    </citation>
    <scope>NUCLEOTIDE SEQUENCE [LARGE SCALE GENOMIC DNA]</scope>
    <source>
        <strain evidence="5">isl-2</strain>
    </source>
</reference>
<feature type="domain" description="Guanylate cyclase" evidence="3">
    <location>
        <begin position="242"/>
        <end position="361"/>
    </location>
</feature>
<dbReference type="Proteomes" id="UP000078287">
    <property type="component" value="Unassembled WGS sequence"/>
</dbReference>
<keyword evidence="2" id="KW-0472">Membrane</keyword>
<dbReference type="Gene3D" id="3.30.70.1230">
    <property type="entry name" value="Nucleotide cyclase"/>
    <property type="match status" value="1"/>
</dbReference>
<feature type="transmembrane region" description="Helical" evidence="2">
    <location>
        <begin position="175"/>
        <end position="196"/>
    </location>
</feature>
<dbReference type="SUPFAM" id="SSF55073">
    <property type="entry name" value="Nucleotide cyclase"/>
    <property type="match status" value="1"/>
</dbReference>
<dbReference type="PROSITE" id="PS50125">
    <property type="entry name" value="GUANYLATE_CYCLASE_2"/>
    <property type="match status" value="1"/>
</dbReference>
<accession>A0A178M2P4</accession>
<feature type="transmembrane region" description="Helical" evidence="2">
    <location>
        <begin position="50"/>
        <end position="68"/>
    </location>
</feature>
<dbReference type="GO" id="GO:0035556">
    <property type="term" value="P:intracellular signal transduction"/>
    <property type="evidence" value="ECO:0007669"/>
    <property type="project" value="InterPro"/>
</dbReference>
<dbReference type="AlphaFoldDB" id="A0A178M2P4"/>
<feature type="transmembrane region" description="Helical" evidence="2">
    <location>
        <begin position="135"/>
        <end position="155"/>
    </location>
</feature>
<keyword evidence="2" id="KW-0812">Transmembrane</keyword>
<evidence type="ECO:0000256" key="2">
    <source>
        <dbReference type="SAM" id="Phobius"/>
    </source>
</evidence>
<dbReference type="STRING" id="1707952.A6A03_18750"/>
<comment type="caution">
    <text evidence="4">The sequence shown here is derived from an EMBL/GenBank/DDBJ whole genome shotgun (WGS) entry which is preliminary data.</text>
</comment>
<evidence type="ECO:0000256" key="1">
    <source>
        <dbReference type="ARBA" id="ARBA00005381"/>
    </source>
</evidence>
<dbReference type="PANTHER" id="PTHR43081:SF1">
    <property type="entry name" value="ADENYLATE CYCLASE, TERMINAL-DIFFERENTIATION SPECIFIC"/>
    <property type="match status" value="1"/>
</dbReference>
<evidence type="ECO:0000313" key="4">
    <source>
        <dbReference type="EMBL" id="OAN42145.1"/>
    </source>
</evidence>
<dbReference type="InterPro" id="IPR001054">
    <property type="entry name" value="A/G_cyclase"/>
</dbReference>
<dbReference type="RefSeq" id="WP_172812326.1">
    <property type="nucleotide sequence ID" value="NZ_LWQS01000084.1"/>
</dbReference>
<feature type="transmembrane region" description="Helical" evidence="2">
    <location>
        <begin position="108"/>
        <end position="123"/>
    </location>
</feature>
<dbReference type="InterPro" id="IPR050697">
    <property type="entry name" value="Adenylyl/Guanylyl_Cyclase_3/4"/>
</dbReference>
<name>A0A178M2P4_9CHLR</name>
<keyword evidence="2" id="KW-1133">Transmembrane helix</keyword>
<dbReference type="PANTHER" id="PTHR43081">
    <property type="entry name" value="ADENYLATE CYCLASE, TERMINAL-DIFFERENTIATION SPECIFIC-RELATED"/>
    <property type="match status" value="1"/>
</dbReference>
<dbReference type="SMART" id="SM00044">
    <property type="entry name" value="CYCc"/>
    <property type="match status" value="1"/>
</dbReference>
<dbReference type="GO" id="GO:0004016">
    <property type="term" value="F:adenylate cyclase activity"/>
    <property type="evidence" value="ECO:0007669"/>
    <property type="project" value="UniProtKB-ARBA"/>
</dbReference>
<comment type="similarity">
    <text evidence="1">Belongs to the adenylyl cyclase class-3 family.</text>
</comment>
<organism evidence="4 5">
    <name type="scientific">Chloroflexus islandicus</name>
    <dbReference type="NCBI Taxonomy" id="1707952"/>
    <lineage>
        <taxon>Bacteria</taxon>
        <taxon>Bacillati</taxon>
        <taxon>Chloroflexota</taxon>
        <taxon>Chloroflexia</taxon>
        <taxon>Chloroflexales</taxon>
        <taxon>Chloroflexineae</taxon>
        <taxon>Chloroflexaceae</taxon>
        <taxon>Chloroflexus</taxon>
    </lineage>
</organism>
<protein>
    <recommendedName>
        <fullName evidence="3">Guanylate cyclase domain-containing protein</fullName>
    </recommendedName>
</protein>
<dbReference type="EMBL" id="LWQS01000084">
    <property type="protein sequence ID" value="OAN42145.1"/>
    <property type="molecule type" value="Genomic_DNA"/>
</dbReference>
<dbReference type="InterPro" id="IPR029787">
    <property type="entry name" value="Nucleotide_cyclase"/>
</dbReference>